<keyword evidence="4" id="KW-1185">Reference proteome</keyword>
<evidence type="ECO:0000313" key="4">
    <source>
        <dbReference type="Proteomes" id="UP000327013"/>
    </source>
</evidence>
<dbReference type="Proteomes" id="UP000327013">
    <property type="component" value="Chromosome 6"/>
</dbReference>
<accession>A0A5N6RE40</accession>
<dbReference type="PANTHER" id="PTHR35311">
    <property type="entry name" value="KINETOCHORE-ASSOCIATED PROTEIN KNL-2 HOMOLOG"/>
    <property type="match status" value="1"/>
</dbReference>
<name>A0A5N6RE40_9ROSI</name>
<organism evidence="3 4">
    <name type="scientific">Carpinus fangiana</name>
    <dbReference type="NCBI Taxonomy" id="176857"/>
    <lineage>
        <taxon>Eukaryota</taxon>
        <taxon>Viridiplantae</taxon>
        <taxon>Streptophyta</taxon>
        <taxon>Embryophyta</taxon>
        <taxon>Tracheophyta</taxon>
        <taxon>Spermatophyta</taxon>
        <taxon>Magnoliopsida</taxon>
        <taxon>eudicotyledons</taxon>
        <taxon>Gunneridae</taxon>
        <taxon>Pentapetalae</taxon>
        <taxon>rosids</taxon>
        <taxon>fabids</taxon>
        <taxon>Fagales</taxon>
        <taxon>Betulaceae</taxon>
        <taxon>Carpinus</taxon>
    </lineage>
</organism>
<feature type="region of interest" description="Disordered" evidence="1">
    <location>
        <begin position="136"/>
        <end position="158"/>
    </location>
</feature>
<feature type="region of interest" description="Disordered" evidence="1">
    <location>
        <begin position="274"/>
        <end position="296"/>
    </location>
</feature>
<reference evidence="3 4" key="1">
    <citation type="submission" date="2019-06" db="EMBL/GenBank/DDBJ databases">
        <title>A chromosomal-level reference genome of Carpinus fangiana (Coryloideae, Betulaceae).</title>
        <authorList>
            <person name="Yang X."/>
            <person name="Wang Z."/>
            <person name="Zhang L."/>
            <person name="Hao G."/>
            <person name="Liu J."/>
            <person name="Yang Y."/>
        </authorList>
    </citation>
    <scope>NUCLEOTIDE SEQUENCE [LARGE SCALE GENOMIC DNA]</scope>
    <source>
        <strain evidence="3">Cfa_2016G</strain>
        <tissue evidence="3">Leaf</tissue>
    </source>
</reference>
<dbReference type="PANTHER" id="PTHR35311:SF1">
    <property type="entry name" value="PROTEIN EMBRYO DEFECTIVE 1674"/>
    <property type="match status" value="1"/>
</dbReference>
<dbReference type="Pfam" id="PF09133">
    <property type="entry name" value="SANTA"/>
    <property type="match status" value="1"/>
</dbReference>
<dbReference type="AlphaFoldDB" id="A0A5N6RE40"/>
<evidence type="ECO:0000256" key="1">
    <source>
        <dbReference type="SAM" id="MobiDB-lite"/>
    </source>
</evidence>
<feature type="compositionally biased region" description="Polar residues" evidence="1">
    <location>
        <begin position="147"/>
        <end position="158"/>
    </location>
</feature>
<sequence>MLKTRRNRGLPTPPNPKASPKPITPTSTTTIVSSSLYKYVSLHDWWLVKAPNGKRLAVGGFASLERLGVRVFSSAAISKRHDATTLETTDGINITISGFINRSRSCHNGFPSEVCNHFLLGFPWNWEEYAIGCSREKSTGRGVPTRISASDESNVSSGDNADKNFPFSLHDFPVTRVRDLLISTFEDPDYCLLTKSIYNDILGKSMGNSPMKNVQSGLNETPVNQKETKVDHKHDNEDTFFYSRHMTTEENQNVLTPTIGVSTRSMTRLKNFKMEQEERLSPNSKTKQEYSDRTISSDATRKRIGGMVKRNAPKVSHPTKLFEDDKEFLVVSDKSVVRRSRRLMNPKK</sequence>
<feature type="compositionally biased region" description="Basic and acidic residues" evidence="1">
    <location>
        <begin position="274"/>
        <end position="292"/>
    </location>
</feature>
<gene>
    <name evidence="3" type="ORF">FH972_015779</name>
</gene>
<dbReference type="EMBL" id="CM017326">
    <property type="protein sequence ID" value="KAE8077192.1"/>
    <property type="molecule type" value="Genomic_DNA"/>
</dbReference>
<dbReference type="InterPro" id="IPR053090">
    <property type="entry name" value="Centromere_KNL-2_homolog"/>
</dbReference>
<feature type="region of interest" description="Disordered" evidence="1">
    <location>
        <begin position="1"/>
        <end position="26"/>
    </location>
</feature>
<evidence type="ECO:0000259" key="2">
    <source>
        <dbReference type="Pfam" id="PF09133"/>
    </source>
</evidence>
<feature type="domain" description="SANTA" evidence="2">
    <location>
        <begin position="40"/>
        <end position="129"/>
    </location>
</feature>
<dbReference type="InterPro" id="IPR015216">
    <property type="entry name" value="SANTA"/>
</dbReference>
<evidence type="ECO:0000313" key="3">
    <source>
        <dbReference type="EMBL" id="KAE8077192.1"/>
    </source>
</evidence>
<feature type="compositionally biased region" description="Pro residues" evidence="1">
    <location>
        <begin position="11"/>
        <end position="23"/>
    </location>
</feature>
<dbReference type="OrthoDB" id="118550at2759"/>
<protein>
    <recommendedName>
        <fullName evidence="2">SANTA domain-containing protein</fullName>
    </recommendedName>
</protein>
<proteinExistence type="predicted"/>